<name>A0A9D1IN38_9BACT</name>
<organism evidence="4 5">
    <name type="scientific">Candidatus Limisoma intestinavium</name>
    <dbReference type="NCBI Taxonomy" id="2840856"/>
    <lineage>
        <taxon>Bacteria</taxon>
        <taxon>Pseudomonadati</taxon>
        <taxon>Bacteroidota</taxon>
        <taxon>Bacteroidia</taxon>
        <taxon>Bacteroidales</taxon>
        <taxon>Candidatus Limisoma</taxon>
    </lineage>
</organism>
<gene>
    <name evidence="4" type="ORF">IAD18_05550</name>
</gene>
<evidence type="ECO:0000259" key="3">
    <source>
        <dbReference type="Pfam" id="PF13505"/>
    </source>
</evidence>
<evidence type="ECO:0000256" key="2">
    <source>
        <dbReference type="SAM" id="SignalP"/>
    </source>
</evidence>
<feature type="domain" description="Outer membrane protein beta-barrel" evidence="3">
    <location>
        <begin position="35"/>
        <end position="148"/>
    </location>
</feature>
<reference evidence="4" key="1">
    <citation type="submission" date="2020-10" db="EMBL/GenBank/DDBJ databases">
        <authorList>
            <person name="Gilroy R."/>
        </authorList>
    </citation>
    <scope>NUCLEOTIDE SEQUENCE</scope>
    <source>
        <strain evidence="4">17073</strain>
    </source>
</reference>
<protein>
    <submittedName>
        <fullName evidence="4">Porin family protein</fullName>
    </submittedName>
</protein>
<dbReference type="AlphaFoldDB" id="A0A9D1IN38"/>
<feature type="signal peptide" evidence="2">
    <location>
        <begin position="1"/>
        <end position="19"/>
    </location>
</feature>
<evidence type="ECO:0000313" key="4">
    <source>
        <dbReference type="EMBL" id="HIU39112.1"/>
    </source>
</evidence>
<comment type="caution">
    <text evidence="4">The sequence shown here is derived from an EMBL/GenBank/DDBJ whole genome shotgun (WGS) entry which is preliminary data.</text>
</comment>
<dbReference type="EMBL" id="DVMS01000156">
    <property type="protein sequence ID" value="HIU39112.1"/>
    <property type="molecule type" value="Genomic_DNA"/>
</dbReference>
<feature type="chain" id="PRO_5039280343" evidence="2">
    <location>
        <begin position="20"/>
        <end position="148"/>
    </location>
</feature>
<dbReference type="SUPFAM" id="SSF56925">
    <property type="entry name" value="OMPA-like"/>
    <property type="match status" value="1"/>
</dbReference>
<evidence type="ECO:0000313" key="5">
    <source>
        <dbReference type="Proteomes" id="UP000824076"/>
    </source>
</evidence>
<sequence>MKKILIVAALCLSAITASAGGLKSVDMKANLRSDFGLGVGITTQLPLNFEFAPSLNYYFSGDNTFTIDADFRYRFELPRNFSIYPTVGLIYFHTKPDHHDGINKIGLNIGGGFSYDINSSWAVGAEVKYQYVNHWDDVYLTLGASYKF</sequence>
<reference evidence="4" key="2">
    <citation type="journal article" date="2021" name="PeerJ">
        <title>Extensive microbial diversity within the chicken gut microbiome revealed by metagenomics and culture.</title>
        <authorList>
            <person name="Gilroy R."/>
            <person name="Ravi A."/>
            <person name="Getino M."/>
            <person name="Pursley I."/>
            <person name="Horton D.L."/>
            <person name="Alikhan N.F."/>
            <person name="Baker D."/>
            <person name="Gharbi K."/>
            <person name="Hall N."/>
            <person name="Watson M."/>
            <person name="Adriaenssens E.M."/>
            <person name="Foster-Nyarko E."/>
            <person name="Jarju S."/>
            <person name="Secka A."/>
            <person name="Antonio M."/>
            <person name="Oren A."/>
            <person name="Chaudhuri R.R."/>
            <person name="La Ragione R."/>
            <person name="Hildebrand F."/>
            <person name="Pallen M.J."/>
        </authorList>
    </citation>
    <scope>NUCLEOTIDE SEQUENCE</scope>
    <source>
        <strain evidence="4">17073</strain>
    </source>
</reference>
<dbReference type="Pfam" id="PF13505">
    <property type="entry name" value="OMP_b-brl"/>
    <property type="match status" value="1"/>
</dbReference>
<dbReference type="Gene3D" id="2.40.160.20">
    <property type="match status" value="1"/>
</dbReference>
<keyword evidence="1 2" id="KW-0732">Signal</keyword>
<dbReference type="InterPro" id="IPR011250">
    <property type="entry name" value="OMP/PagP_B-barrel"/>
</dbReference>
<dbReference type="Proteomes" id="UP000824076">
    <property type="component" value="Unassembled WGS sequence"/>
</dbReference>
<proteinExistence type="predicted"/>
<evidence type="ECO:0000256" key="1">
    <source>
        <dbReference type="ARBA" id="ARBA00022729"/>
    </source>
</evidence>
<dbReference type="InterPro" id="IPR027385">
    <property type="entry name" value="Beta-barrel_OMP"/>
</dbReference>
<accession>A0A9D1IN38</accession>